<dbReference type="Gene3D" id="3.80.10.10">
    <property type="entry name" value="Ribonuclease Inhibitor"/>
    <property type="match status" value="3"/>
</dbReference>
<dbReference type="SMART" id="SM00368">
    <property type="entry name" value="LRR_RI"/>
    <property type="match status" value="7"/>
</dbReference>
<evidence type="ECO:0000256" key="1">
    <source>
        <dbReference type="ARBA" id="ARBA00022737"/>
    </source>
</evidence>
<evidence type="ECO:0000313" key="2">
    <source>
        <dbReference type="EMBL" id="OMJ75167.1"/>
    </source>
</evidence>
<keyword evidence="1" id="KW-0677">Repeat</keyword>
<dbReference type="AlphaFoldDB" id="A0A1R2BEG6"/>
<dbReference type="InterPro" id="IPR052201">
    <property type="entry name" value="LRR-containing_regulator"/>
</dbReference>
<comment type="caution">
    <text evidence="2">The sequence shown here is derived from an EMBL/GenBank/DDBJ whole genome shotgun (WGS) entry which is preliminary data.</text>
</comment>
<gene>
    <name evidence="2" type="ORF">SteCoe_25750</name>
</gene>
<dbReference type="OrthoDB" id="418974at2759"/>
<reference evidence="2 3" key="1">
    <citation type="submission" date="2016-11" db="EMBL/GenBank/DDBJ databases">
        <title>The macronuclear genome of Stentor coeruleus: a giant cell with tiny introns.</title>
        <authorList>
            <person name="Slabodnick M."/>
            <person name="Ruby J.G."/>
            <person name="Reiff S.B."/>
            <person name="Swart E.C."/>
            <person name="Gosai S."/>
            <person name="Prabakaran S."/>
            <person name="Witkowska E."/>
            <person name="Larue G.E."/>
            <person name="Fisher S."/>
            <person name="Freeman R.M."/>
            <person name="Gunawardena J."/>
            <person name="Chu W."/>
            <person name="Stover N.A."/>
            <person name="Gregory B.D."/>
            <person name="Nowacki M."/>
            <person name="Derisi J."/>
            <person name="Roy S.W."/>
            <person name="Marshall W.F."/>
            <person name="Sood P."/>
        </authorList>
    </citation>
    <scope>NUCLEOTIDE SEQUENCE [LARGE SCALE GENOMIC DNA]</scope>
    <source>
        <strain evidence="2">WM001</strain>
    </source>
</reference>
<dbReference type="Pfam" id="PF13516">
    <property type="entry name" value="LRR_6"/>
    <property type="match status" value="5"/>
</dbReference>
<name>A0A1R2BEG6_9CILI</name>
<sequence length="410" mass="46636">MAVIISKQEILSNYLSRCEKSAGQKNLSLVKYLERQVLTQQEEEKRVQENEGEYEESNRLDIIFRGNDPQNFSSRITNDHLIPFISVLEEHSMLIQYIDLSFNHISDAGAITLSRLLKPALELKTLNLQSNNISSDGTEALCNGLKEHQNLQYINLNGNSIKTRGAISLVELLFSSLNILELDLGNNYIDHDGIIALTTALNKARLNLEVLNLENPALNSIMQETAVHFGKMLSINTNLKKLSLRKMRLRCDGVFTLTNHLVENNRLRVLDLSCNEISSDGALYISRFLSSEECKLESLIMAVNKIVNLGGKYMAQALAVNVSLIHIDLTNNRIGDEGLSRLAESLFHNQVLMSFKLFGNHFDQQSLKLFHRLFKCERDFKYYADFETYDVDDEVQMAYVDQRIPNDVTL</sequence>
<proteinExistence type="predicted"/>
<evidence type="ECO:0000313" key="3">
    <source>
        <dbReference type="Proteomes" id="UP000187209"/>
    </source>
</evidence>
<dbReference type="InterPro" id="IPR001611">
    <property type="entry name" value="Leu-rich_rpt"/>
</dbReference>
<dbReference type="InterPro" id="IPR032675">
    <property type="entry name" value="LRR_dom_sf"/>
</dbReference>
<dbReference type="PANTHER" id="PTHR24111:SF0">
    <property type="entry name" value="LEUCINE-RICH REPEAT-CONTAINING PROTEIN"/>
    <property type="match status" value="1"/>
</dbReference>
<organism evidence="2 3">
    <name type="scientific">Stentor coeruleus</name>
    <dbReference type="NCBI Taxonomy" id="5963"/>
    <lineage>
        <taxon>Eukaryota</taxon>
        <taxon>Sar</taxon>
        <taxon>Alveolata</taxon>
        <taxon>Ciliophora</taxon>
        <taxon>Postciliodesmatophora</taxon>
        <taxon>Heterotrichea</taxon>
        <taxon>Heterotrichida</taxon>
        <taxon>Stentoridae</taxon>
        <taxon>Stentor</taxon>
    </lineage>
</organism>
<dbReference type="Proteomes" id="UP000187209">
    <property type="component" value="Unassembled WGS sequence"/>
</dbReference>
<dbReference type="EMBL" id="MPUH01000706">
    <property type="protein sequence ID" value="OMJ75167.1"/>
    <property type="molecule type" value="Genomic_DNA"/>
</dbReference>
<accession>A0A1R2BEG6</accession>
<keyword evidence="3" id="KW-1185">Reference proteome</keyword>
<protein>
    <submittedName>
        <fullName evidence="2">Uncharacterized protein</fullName>
    </submittedName>
</protein>
<dbReference type="PANTHER" id="PTHR24111">
    <property type="entry name" value="LEUCINE-RICH REPEAT-CONTAINING PROTEIN 34"/>
    <property type="match status" value="1"/>
</dbReference>
<dbReference type="SUPFAM" id="SSF52047">
    <property type="entry name" value="RNI-like"/>
    <property type="match status" value="1"/>
</dbReference>